<evidence type="ECO:0000313" key="3">
    <source>
        <dbReference type="Proteomes" id="UP000521922"/>
    </source>
</evidence>
<dbReference type="InterPro" id="IPR053714">
    <property type="entry name" value="Iso_Racemase_Enz_sf"/>
</dbReference>
<keyword evidence="3" id="KW-1185">Reference proteome</keyword>
<sequence length="229" mass="23989">MATVGFLHTAHAHVRTFSDLLRERDATVAERHLVDTGLLAAAREHGADAVRGAVGDRLRRLVAEGADVVVCTCSTLAPVAKAVGAEQGLRVVRVDRPMAEAAVLAGRRIAVVASLDEAAATLMPLLHECARTTGRAVEFVEVRCTDTWSAFESGDLLTYAAGVAAAVRRAVLPLDPPVDVVVLAQASMAEVAPLLRDLSVPVLTSPRLAVEAAVELVEPVGVRGSAGRR</sequence>
<dbReference type="Pfam" id="PF01177">
    <property type="entry name" value="Asp_Glu_race"/>
    <property type="match status" value="1"/>
</dbReference>
<dbReference type="EMBL" id="JACCBB010000001">
    <property type="protein sequence ID" value="NYD24393.1"/>
    <property type="molecule type" value="Genomic_DNA"/>
</dbReference>
<dbReference type="Gene3D" id="3.40.50.12500">
    <property type="match status" value="1"/>
</dbReference>
<organism evidence="2 3">
    <name type="scientific">Kineococcus aurantiacus</name>
    <dbReference type="NCBI Taxonomy" id="37633"/>
    <lineage>
        <taxon>Bacteria</taxon>
        <taxon>Bacillati</taxon>
        <taxon>Actinomycetota</taxon>
        <taxon>Actinomycetes</taxon>
        <taxon>Kineosporiales</taxon>
        <taxon>Kineosporiaceae</taxon>
        <taxon>Kineococcus</taxon>
    </lineage>
</organism>
<comment type="caution">
    <text evidence="2">The sequence shown here is derived from an EMBL/GenBank/DDBJ whole genome shotgun (WGS) entry which is preliminary data.</text>
</comment>
<name>A0A7Y9DPH0_9ACTN</name>
<accession>A0A7Y9DPH0</accession>
<gene>
    <name evidence="2" type="ORF">BJ968_003933</name>
</gene>
<reference evidence="2 3" key="1">
    <citation type="submission" date="2020-07" db="EMBL/GenBank/DDBJ databases">
        <title>Sequencing the genomes of 1000 actinobacteria strains.</title>
        <authorList>
            <person name="Klenk H.-P."/>
        </authorList>
    </citation>
    <scope>NUCLEOTIDE SEQUENCE [LARGE SCALE GENOMIC DNA]</scope>
    <source>
        <strain evidence="2 3">DSM 7487</strain>
    </source>
</reference>
<dbReference type="RefSeq" id="WP_179754739.1">
    <property type="nucleotide sequence ID" value="NZ_BAAAGN010000021.1"/>
</dbReference>
<comment type="similarity">
    <text evidence="1">Belongs to the HyuE racemase family.</text>
</comment>
<evidence type="ECO:0000313" key="2">
    <source>
        <dbReference type="EMBL" id="NYD24393.1"/>
    </source>
</evidence>
<dbReference type="InterPro" id="IPR015942">
    <property type="entry name" value="Asp/Glu/hydantoin_racemase"/>
</dbReference>
<dbReference type="GO" id="GO:0047661">
    <property type="term" value="F:amino-acid racemase activity"/>
    <property type="evidence" value="ECO:0007669"/>
    <property type="project" value="InterPro"/>
</dbReference>
<proteinExistence type="inferred from homology"/>
<dbReference type="AlphaFoldDB" id="A0A7Y9DPH0"/>
<evidence type="ECO:0000256" key="1">
    <source>
        <dbReference type="ARBA" id="ARBA00038414"/>
    </source>
</evidence>
<dbReference type="Proteomes" id="UP000521922">
    <property type="component" value="Unassembled WGS sequence"/>
</dbReference>
<protein>
    <submittedName>
        <fullName evidence="2">Asp/Glu/hydantoin racemase</fullName>
    </submittedName>
</protein>